<sequence>MKKIAVIGDPRGWSSQRLVEAVARRTGFALLVDMAEARLDLTRGTVFFRGHDLSKLDGLIIKKIAPAYSPDILDRLEMLRFLYGRGLPVFSKPCSIIKLVDRLSCTVGLRLGDIPMPETTATESVAEAVAMVESYGKAVFKPLFSTKARGMTVIEAGPGAWTEVEVFKARGNQVMYIQKFVNHAGRDLGVTFLGGEYVATYARQGSEDSWNTTTRSGGKYAACEPGPEIIELARRAQALFDLDFTCVDVVETPDGPKVYEVSAFGGFRGLLEANDIDAAGLFVEHVLRKLA</sequence>
<dbReference type="Proteomes" id="UP000007844">
    <property type="component" value="Chromosome"/>
</dbReference>
<evidence type="ECO:0000256" key="1">
    <source>
        <dbReference type="PROSITE-ProRule" id="PRU00409"/>
    </source>
</evidence>
<dbReference type="Gene3D" id="3.40.50.20">
    <property type="match status" value="1"/>
</dbReference>
<dbReference type="Pfam" id="PF08443">
    <property type="entry name" value="RimK"/>
    <property type="match status" value="1"/>
</dbReference>
<dbReference type="NCBIfam" id="TIGR04356">
    <property type="entry name" value="grasp_GAK"/>
    <property type="match status" value="1"/>
</dbReference>
<dbReference type="AlphaFoldDB" id="F3YX15"/>
<dbReference type="KEGG" id="daf:Desaf_1060"/>
<reference evidence="3 4" key="1">
    <citation type="journal article" date="2011" name="J. Bacteriol.">
        <title>Genome sequence of the mercury-methylating and pleomorphic Desulfovibrio africanus Strain Walvis Bay.</title>
        <authorList>
            <person name="Brown S.D."/>
            <person name="Wall J.D."/>
            <person name="Kucken A.M."/>
            <person name="Gilmour C.C."/>
            <person name="Podar M."/>
            <person name="Brandt C.C."/>
            <person name="Teshima H."/>
            <person name="Detter J.C."/>
            <person name="Han C.S."/>
            <person name="Land M.L."/>
            <person name="Lucas S."/>
            <person name="Han J."/>
            <person name="Pennacchio L."/>
            <person name="Nolan M."/>
            <person name="Pitluck S."/>
            <person name="Woyke T."/>
            <person name="Goodwin L."/>
            <person name="Palumbo A.V."/>
            <person name="Elias D.A."/>
        </authorList>
    </citation>
    <scope>NUCLEOTIDE SEQUENCE [LARGE SCALE GENOMIC DNA]</scope>
    <source>
        <strain evidence="3 4">Walvis Bay</strain>
    </source>
</reference>
<dbReference type="SUPFAM" id="SSF56059">
    <property type="entry name" value="Glutathione synthetase ATP-binding domain-like"/>
    <property type="match status" value="1"/>
</dbReference>
<dbReference type="STRING" id="690850.Desaf_1060"/>
<dbReference type="InterPro" id="IPR027592">
    <property type="entry name" value="ATP-grasp_GAK"/>
</dbReference>
<dbReference type="RefSeq" id="WP_014259216.1">
    <property type="nucleotide sequence ID" value="NC_016629.1"/>
</dbReference>
<feature type="domain" description="ATP-grasp" evidence="2">
    <location>
        <begin position="106"/>
        <end position="287"/>
    </location>
</feature>
<dbReference type="EMBL" id="CP003221">
    <property type="protein sequence ID" value="EGJ49403.1"/>
    <property type="molecule type" value="Genomic_DNA"/>
</dbReference>
<evidence type="ECO:0000313" key="4">
    <source>
        <dbReference type="Proteomes" id="UP000007844"/>
    </source>
</evidence>
<organism evidence="3 4">
    <name type="scientific">Desulfocurvibacter africanus subsp. africanus str. Walvis Bay</name>
    <dbReference type="NCBI Taxonomy" id="690850"/>
    <lineage>
        <taxon>Bacteria</taxon>
        <taxon>Pseudomonadati</taxon>
        <taxon>Thermodesulfobacteriota</taxon>
        <taxon>Desulfovibrionia</taxon>
        <taxon>Desulfovibrionales</taxon>
        <taxon>Desulfovibrionaceae</taxon>
        <taxon>Desulfocurvibacter</taxon>
    </lineage>
</organism>
<keyword evidence="4" id="KW-1185">Reference proteome</keyword>
<proteinExistence type="predicted"/>
<dbReference type="PANTHER" id="PTHR21621">
    <property type="entry name" value="RIBOSOMAL PROTEIN S6 MODIFICATION PROTEIN"/>
    <property type="match status" value="1"/>
</dbReference>
<evidence type="ECO:0000259" key="2">
    <source>
        <dbReference type="PROSITE" id="PS50975"/>
    </source>
</evidence>
<dbReference type="InterPro" id="IPR011761">
    <property type="entry name" value="ATP-grasp"/>
</dbReference>
<dbReference type="PANTHER" id="PTHR21621:SF0">
    <property type="entry name" value="BETA-CITRYLGLUTAMATE SYNTHASE B-RELATED"/>
    <property type="match status" value="1"/>
</dbReference>
<protein>
    <submittedName>
        <fullName evidence="3">RimK domain protein ATP-grasp</fullName>
    </submittedName>
</protein>
<accession>F3YX15</accession>
<dbReference type="GO" id="GO:0046872">
    <property type="term" value="F:metal ion binding"/>
    <property type="evidence" value="ECO:0007669"/>
    <property type="project" value="InterPro"/>
</dbReference>
<evidence type="ECO:0000313" key="3">
    <source>
        <dbReference type="EMBL" id="EGJ49403.1"/>
    </source>
</evidence>
<dbReference type="PROSITE" id="PS50975">
    <property type="entry name" value="ATP_GRASP"/>
    <property type="match status" value="1"/>
</dbReference>
<dbReference type="Gene3D" id="3.30.470.20">
    <property type="entry name" value="ATP-grasp fold, B domain"/>
    <property type="match status" value="1"/>
</dbReference>
<gene>
    <name evidence="3" type="ORF">Desaf_1060</name>
</gene>
<keyword evidence="1" id="KW-0547">Nucleotide-binding</keyword>
<dbReference type="eggNOG" id="COG0189">
    <property type="taxonomic scope" value="Bacteria"/>
</dbReference>
<keyword evidence="1" id="KW-0067">ATP-binding</keyword>
<dbReference type="HOGENOM" id="CLU_054353_2_0_7"/>
<dbReference type="GO" id="GO:0005524">
    <property type="term" value="F:ATP binding"/>
    <property type="evidence" value="ECO:0007669"/>
    <property type="project" value="UniProtKB-UniRule"/>
</dbReference>
<dbReference type="InterPro" id="IPR013651">
    <property type="entry name" value="ATP-grasp_RimK-type"/>
</dbReference>
<dbReference type="GO" id="GO:0005737">
    <property type="term" value="C:cytoplasm"/>
    <property type="evidence" value="ECO:0007669"/>
    <property type="project" value="TreeGrafter"/>
</dbReference>
<dbReference type="GO" id="GO:0016879">
    <property type="term" value="F:ligase activity, forming carbon-nitrogen bonds"/>
    <property type="evidence" value="ECO:0007669"/>
    <property type="project" value="TreeGrafter"/>
</dbReference>
<name>F3YX15_DESAF</name>